<gene>
    <name evidence="3" type="ORF">A3G00_01450</name>
</gene>
<name>A0A1F6MTJ7_9BACT</name>
<dbReference type="InterPro" id="IPR035093">
    <property type="entry name" value="RelE/ParE_toxin_dom_sf"/>
</dbReference>
<dbReference type="InterPro" id="IPR004386">
    <property type="entry name" value="Toxin_YafQ-like"/>
</dbReference>
<dbReference type="AlphaFoldDB" id="A0A1F6MTJ7"/>
<evidence type="ECO:0008006" key="5">
    <source>
        <dbReference type="Google" id="ProtNLM"/>
    </source>
</evidence>
<dbReference type="Pfam" id="PF15738">
    <property type="entry name" value="YafQ_toxin"/>
    <property type="match status" value="1"/>
</dbReference>
<keyword evidence="1" id="KW-1277">Toxin-antitoxin system</keyword>
<feature type="active site" description="Proton donor" evidence="2">
    <location>
        <position position="88"/>
    </location>
</feature>
<comment type="caution">
    <text evidence="3">The sequence shown here is derived from an EMBL/GenBank/DDBJ whole genome shotgun (WGS) entry which is preliminary data.</text>
</comment>
<dbReference type="SUPFAM" id="SSF143011">
    <property type="entry name" value="RelE-like"/>
    <property type="match status" value="1"/>
</dbReference>
<organism evidence="3 4">
    <name type="scientific">Candidatus Magasanikbacteria bacterium RIFCSPLOWO2_12_FULL_43_12</name>
    <dbReference type="NCBI Taxonomy" id="1798692"/>
    <lineage>
        <taxon>Bacteria</taxon>
        <taxon>Candidatus Magasanikiibacteriota</taxon>
    </lineage>
</organism>
<evidence type="ECO:0000313" key="3">
    <source>
        <dbReference type="EMBL" id="OGH74999.1"/>
    </source>
</evidence>
<reference evidence="3 4" key="1">
    <citation type="journal article" date="2016" name="Nat. Commun.">
        <title>Thousands of microbial genomes shed light on interconnected biogeochemical processes in an aquifer system.</title>
        <authorList>
            <person name="Anantharaman K."/>
            <person name="Brown C.T."/>
            <person name="Hug L.A."/>
            <person name="Sharon I."/>
            <person name="Castelle C.J."/>
            <person name="Probst A.J."/>
            <person name="Thomas B.C."/>
            <person name="Singh A."/>
            <person name="Wilkins M.J."/>
            <person name="Karaoz U."/>
            <person name="Brodie E.L."/>
            <person name="Williams K.H."/>
            <person name="Hubbard S.S."/>
            <person name="Banfield J.F."/>
        </authorList>
    </citation>
    <scope>NUCLEOTIDE SEQUENCE [LARGE SCALE GENOMIC DNA]</scope>
</reference>
<evidence type="ECO:0000256" key="2">
    <source>
        <dbReference type="PIRSR" id="PIRSR006156-1"/>
    </source>
</evidence>
<dbReference type="GO" id="GO:0004521">
    <property type="term" value="F:RNA endonuclease activity"/>
    <property type="evidence" value="ECO:0007669"/>
    <property type="project" value="TreeGrafter"/>
</dbReference>
<proteinExistence type="predicted"/>
<dbReference type="PANTHER" id="PTHR40588">
    <property type="entry name" value="MRNA INTERFERASE TOXIN YAFQ"/>
    <property type="match status" value="1"/>
</dbReference>
<dbReference type="EMBL" id="MFQN01000011">
    <property type="protein sequence ID" value="OGH74999.1"/>
    <property type="molecule type" value="Genomic_DNA"/>
</dbReference>
<accession>A0A1F6MTJ7</accession>
<dbReference type="STRING" id="1798692.A3G00_01450"/>
<dbReference type="PIRSF" id="PIRSF006156">
    <property type="entry name" value="YafQ"/>
    <property type="match status" value="1"/>
</dbReference>
<dbReference type="InterPro" id="IPR007712">
    <property type="entry name" value="RelE/ParE_toxin"/>
</dbReference>
<sequence>MYELRYSNQFKRQYKKLRCSGRKRIVNELSAVVSLLAKGAVLPDKYHNHKLTGDLKNCWECHIAPDWLLFYKIYGDIVVLELVAMGSHGNLFK</sequence>
<dbReference type="NCBIfam" id="TIGR02385">
    <property type="entry name" value="RelE_StbE"/>
    <property type="match status" value="1"/>
</dbReference>
<evidence type="ECO:0000256" key="1">
    <source>
        <dbReference type="ARBA" id="ARBA00022649"/>
    </source>
</evidence>
<dbReference type="PANTHER" id="PTHR40588:SF1">
    <property type="entry name" value="MRNA INTERFERASE TOXIN YAFQ"/>
    <property type="match status" value="1"/>
</dbReference>
<evidence type="ECO:0000313" key="4">
    <source>
        <dbReference type="Proteomes" id="UP000178347"/>
    </source>
</evidence>
<dbReference type="Proteomes" id="UP000178347">
    <property type="component" value="Unassembled WGS sequence"/>
</dbReference>
<dbReference type="Gene3D" id="3.30.2310.20">
    <property type="entry name" value="RelE-like"/>
    <property type="match status" value="1"/>
</dbReference>
<dbReference type="GO" id="GO:0006402">
    <property type="term" value="P:mRNA catabolic process"/>
    <property type="evidence" value="ECO:0007669"/>
    <property type="project" value="TreeGrafter"/>
</dbReference>
<protein>
    <recommendedName>
        <fullName evidence="5">Addiction module toxin RelE</fullName>
    </recommendedName>
</protein>
<dbReference type="GO" id="GO:0006415">
    <property type="term" value="P:translational termination"/>
    <property type="evidence" value="ECO:0007669"/>
    <property type="project" value="TreeGrafter"/>
</dbReference>